<dbReference type="Proteomes" id="UP001430356">
    <property type="component" value="Unassembled WGS sequence"/>
</dbReference>
<evidence type="ECO:0000259" key="10">
    <source>
        <dbReference type="Pfam" id="PF02940"/>
    </source>
</evidence>
<feature type="region of interest" description="Disordered" evidence="9">
    <location>
        <begin position="1"/>
        <end position="39"/>
    </location>
</feature>
<dbReference type="InterPro" id="IPR040343">
    <property type="entry name" value="Cet1/Ctl1"/>
</dbReference>
<comment type="caution">
    <text evidence="11">The sequence shown here is derived from an EMBL/GenBank/DDBJ whole genome shotgun (WGS) entry which is preliminary data.</text>
</comment>
<dbReference type="EC" id="3.6.1.74" evidence="7"/>
<dbReference type="PANTHER" id="PTHR28118:SF1">
    <property type="entry name" value="POLYNUCLEOTIDE 5'-TRIPHOSPHATASE CTL1-RELATED"/>
    <property type="match status" value="1"/>
</dbReference>
<dbReference type="GO" id="GO:0140818">
    <property type="term" value="F:mRNA 5'-triphosphate monophosphatase activity"/>
    <property type="evidence" value="ECO:0007669"/>
    <property type="project" value="UniProtKB-EC"/>
</dbReference>
<reference evidence="11 12" key="1">
    <citation type="journal article" date="2021" name="MBio">
        <title>A New Model Trypanosomatid, Novymonas esmeraldas: Genomic Perception of Its 'Candidatus Pandoraea novymonadis' Endosymbiont.</title>
        <authorList>
            <person name="Zakharova A."/>
            <person name="Saura A."/>
            <person name="Butenko A."/>
            <person name="Podesvova L."/>
            <person name="Warmusova S."/>
            <person name="Kostygov A.Y."/>
            <person name="Nenarokova A."/>
            <person name="Lukes J."/>
            <person name="Opperdoes F.R."/>
            <person name="Yurchenko V."/>
        </authorList>
    </citation>
    <scope>NUCLEOTIDE SEQUENCE [LARGE SCALE GENOMIC DNA]</scope>
    <source>
        <strain evidence="11 12">E262AT.01</strain>
    </source>
</reference>
<keyword evidence="4" id="KW-0507">mRNA processing</keyword>
<evidence type="ECO:0000256" key="3">
    <source>
        <dbReference type="ARBA" id="ARBA00006345"/>
    </source>
</evidence>
<feature type="region of interest" description="Disordered" evidence="9">
    <location>
        <begin position="283"/>
        <end position="302"/>
    </location>
</feature>
<dbReference type="CDD" id="cd07470">
    <property type="entry name" value="CYTH-like_mRNA_RTPase"/>
    <property type="match status" value="1"/>
</dbReference>
<protein>
    <recommendedName>
        <fullName evidence="7">mRNA 5'-phosphatase</fullName>
        <ecNumber evidence="7">3.6.1.74</ecNumber>
    </recommendedName>
</protein>
<evidence type="ECO:0000256" key="8">
    <source>
        <dbReference type="ARBA" id="ARBA00047740"/>
    </source>
</evidence>
<dbReference type="GO" id="GO:0006397">
    <property type="term" value="P:mRNA processing"/>
    <property type="evidence" value="ECO:0007669"/>
    <property type="project" value="UniProtKB-KW"/>
</dbReference>
<feature type="domain" description="mRNA triphosphatase Cet1-like" evidence="10">
    <location>
        <begin position="122"/>
        <end position="253"/>
    </location>
</feature>
<dbReference type="AlphaFoldDB" id="A0AAW0EKA0"/>
<dbReference type="GO" id="GO:0004651">
    <property type="term" value="F:polynucleotide 5'-phosphatase activity"/>
    <property type="evidence" value="ECO:0007669"/>
    <property type="project" value="InterPro"/>
</dbReference>
<dbReference type="InterPro" id="IPR037009">
    <property type="entry name" value="mRNA_triPase_Cet1_sf"/>
</dbReference>
<organism evidence="11 12">
    <name type="scientific">Novymonas esmeraldas</name>
    <dbReference type="NCBI Taxonomy" id="1808958"/>
    <lineage>
        <taxon>Eukaryota</taxon>
        <taxon>Discoba</taxon>
        <taxon>Euglenozoa</taxon>
        <taxon>Kinetoplastea</taxon>
        <taxon>Metakinetoplastina</taxon>
        <taxon>Trypanosomatida</taxon>
        <taxon>Trypanosomatidae</taxon>
        <taxon>Novymonas</taxon>
    </lineage>
</organism>
<dbReference type="Pfam" id="PF02940">
    <property type="entry name" value="mRNA_triPase"/>
    <property type="match status" value="1"/>
</dbReference>
<name>A0AAW0EKA0_9TRYP</name>
<evidence type="ECO:0000256" key="4">
    <source>
        <dbReference type="ARBA" id="ARBA00022664"/>
    </source>
</evidence>
<evidence type="ECO:0000256" key="6">
    <source>
        <dbReference type="ARBA" id="ARBA00023242"/>
    </source>
</evidence>
<comment type="cofactor">
    <cofactor evidence="1">
        <name>Mg(2+)</name>
        <dbReference type="ChEBI" id="CHEBI:18420"/>
    </cofactor>
</comment>
<sequence length="302" mass="31800">MATSTPTPPRQASVEADVPASAAVSTVAAASPAPPPDTGASSLGAVAAALLARLQPFLAESHLEVEARLCRLGTSRKRARTVDDSDAAAAAARKPTVTEELNASDATPHLASAAQGGVEVGVSAEDFARMKAYVESSTAAPLSFTETVTEDVNTRAGRYTYAIAADGSGTFVGCMSKKRLCNVEVRVPGSPYDIRVSLSTEVPQPTTTAPAVKPHGYVRWKRRWTAADGTFEYAFTRIGADTDRHPACEVEVEGLHENTETGVTAAWLEDLLGRLTALARLPGNTGLEGRQTSDANSRKRHR</sequence>
<dbReference type="PANTHER" id="PTHR28118">
    <property type="entry name" value="POLYNUCLEOTIDE 5'-TRIPHOSPHATASE-RELATED"/>
    <property type="match status" value="1"/>
</dbReference>
<evidence type="ECO:0000313" key="11">
    <source>
        <dbReference type="EMBL" id="KAK7194513.1"/>
    </source>
</evidence>
<feature type="region of interest" description="Disordered" evidence="9">
    <location>
        <begin position="82"/>
        <end position="103"/>
    </location>
</feature>
<comment type="similarity">
    <text evidence="3">Belongs to the fungal TPase family.</text>
</comment>
<comment type="subcellular location">
    <subcellularLocation>
        <location evidence="2">Nucleus</location>
    </subcellularLocation>
</comment>
<keyword evidence="6" id="KW-0539">Nucleus</keyword>
<evidence type="ECO:0000256" key="2">
    <source>
        <dbReference type="ARBA" id="ARBA00004123"/>
    </source>
</evidence>
<evidence type="ECO:0000256" key="9">
    <source>
        <dbReference type="SAM" id="MobiDB-lite"/>
    </source>
</evidence>
<dbReference type="SUPFAM" id="SSF55154">
    <property type="entry name" value="CYTH-like phosphatases"/>
    <property type="match status" value="1"/>
</dbReference>
<feature type="compositionally biased region" description="Low complexity" evidence="9">
    <location>
        <begin position="16"/>
        <end position="31"/>
    </location>
</feature>
<evidence type="ECO:0000256" key="5">
    <source>
        <dbReference type="ARBA" id="ARBA00022801"/>
    </source>
</evidence>
<dbReference type="GO" id="GO:0005634">
    <property type="term" value="C:nucleus"/>
    <property type="evidence" value="ECO:0007669"/>
    <property type="project" value="UniProtKB-SubCell"/>
</dbReference>
<dbReference type="InterPro" id="IPR033469">
    <property type="entry name" value="CYTH-like_dom_sf"/>
</dbReference>
<dbReference type="EMBL" id="JAECZO010000038">
    <property type="protein sequence ID" value="KAK7194513.1"/>
    <property type="molecule type" value="Genomic_DNA"/>
</dbReference>
<gene>
    <name evidence="11" type="ORF">NESM_000368500</name>
</gene>
<dbReference type="InterPro" id="IPR004206">
    <property type="entry name" value="mRNA_triPase_Cet1"/>
</dbReference>
<proteinExistence type="inferred from homology"/>
<evidence type="ECO:0000313" key="12">
    <source>
        <dbReference type="Proteomes" id="UP001430356"/>
    </source>
</evidence>
<dbReference type="Gene3D" id="3.20.100.10">
    <property type="entry name" value="mRNA triphosphatase Cet1-like"/>
    <property type="match status" value="1"/>
</dbReference>
<comment type="catalytic activity">
    <reaction evidence="8">
        <text>a 5'-end triphospho-ribonucleoside in mRNA + H2O = a 5'-end diphospho-ribonucleoside in mRNA + phosphate + H(+)</text>
        <dbReference type="Rhea" id="RHEA:67004"/>
        <dbReference type="Rhea" id="RHEA-COMP:17164"/>
        <dbReference type="Rhea" id="RHEA-COMP:17165"/>
        <dbReference type="ChEBI" id="CHEBI:15377"/>
        <dbReference type="ChEBI" id="CHEBI:15378"/>
        <dbReference type="ChEBI" id="CHEBI:43474"/>
        <dbReference type="ChEBI" id="CHEBI:167616"/>
        <dbReference type="ChEBI" id="CHEBI:167618"/>
        <dbReference type="EC" id="3.6.1.74"/>
    </reaction>
    <physiologicalReaction direction="left-to-right" evidence="8">
        <dbReference type="Rhea" id="RHEA:67005"/>
    </physiologicalReaction>
</comment>
<accession>A0AAW0EKA0</accession>
<keyword evidence="5" id="KW-0378">Hydrolase</keyword>
<evidence type="ECO:0000256" key="7">
    <source>
        <dbReference type="ARBA" id="ARBA00035028"/>
    </source>
</evidence>
<evidence type="ECO:0000256" key="1">
    <source>
        <dbReference type="ARBA" id="ARBA00001946"/>
    </source>
</evidence>
<keyword evidence="12" id="KW-1185">Reference proteome</keyword>